<dbReference type="InterPro" id="IPR036388">
    <property type="entry name" value="WH-like_DNA-bd_sf"/>
</dbReference>
<dbReference type="PRINTS" id="PR00039">
    <property type="entry name" value="HTHLYSR"/>
</dbReference>
<dbReference type="GO" id="GO:0003700">
    <property type="term" value="F:DNA-binding transcription factor activity"/>
    <property type="evidence" value="ECO:0007669"/>
    <property type="project" value="InterPro"/>
</dbReference>
<protein>
    <submittedName>
        <fullName evidence="6">LysR family transcriptional regulator</fullName>
    </submittedName>
</protein>
<dbReference type="InterPro" id="IPR000847">
    <property type="entry name" value="LysR_HTH_N"/>
</dbReference>
<sequence length="87" mass="9708">MRCLDLNKLVVFVAVHRARSASAAARMLGVTQPAISNTLSDLRLFFGDELFVRRGNRLHATTQANAIAAILERSLHLLEETFNRFAL</sequence>
<comment type="similarity">
    <text evidence="1">Belongs to the LysR transcriptional regulatory family.</text>
</comment>
<gene>
    <name evidence="6" type="ORF">H0H12_15360</name>
</gene>
<dbReference type="PANTHER" id="PTHR30118">
    <property type="entry name" value="HTH-TYPE TRANSCRIPTIONAL REGULATOR LEUO-RELATED"/>
    <property type="match status" value="1"/>
</dbReference>
<evidence type="ECO:0000313" key="6">
    <source>
        <dbReference type="EMBL" id="QLJ17203.1"/>
    </source>
</evidence>
<evidence type="ECO:0000256" key="4">
    <source>
        <dbReference type="ARBA" id="ARBA00023163"/>
    </source>
</evidence>
<dbReference type="GO" id="GO:0003677">
    <property type="term" value="F:DNA binding"/>
    <property type="evidence" value="ECO:0007669"/>
    <property type="project" value="UniProtKB-KW"/>
</dbReference>
<dbReference type="InterPro" id="IPR036390">
    <property type="entry name" value="WH_DNA-bd_sf"/>
</dbReference>
<evidence type="ECO:0000313" key="7">
    <source>
        <dbReference type="Proteomes" id="UP000510934"/>
    </source>
</evidence>
<proteinExistence type="inferred from homology"/>
<dbReference type="Gene3D" id="1.10.10.10">
    <property type="entry name" value="Winged helix-like DNA-binding domain superfamily/Winged helix DNA-binding domain"/>
    <property type="match status" value="1"/>
</dbReference>
<dbReference type="PANTHER" id="PTHR30118:SF15">
    <property type="entry name" value="TRANSCRIPTIONAL REGULATORY PROTEIN"/>
    <property type="match status" value="1"/>
</dbReference>
<reference evidence="6 7" key="1">
    <citation type="journal article" date="2009" name="Mikrobiologiia">
        <title>[Phenanthren biodegradation and interaction of Pseudomonas putida BS3701 and Burkholderia sp.BS3702 in plant rhizosphere].</title>
        <authorList>
            <person name="Ovchinnikova A.A."/>
            <person name="Vetrova A.A."/>
            <person name="Filonov A.E."/>
            <person name="Boronin A.M."/>
        </authorList>
    </citation>
    <scope>NUCLEOTIDE SEQUENCE [LARGE SCALE GENOMIC DNA]</scope>
    <source>
        <strain evidence="6 7">BS3701</strain>
    </source>
</reference>
<evidence type="ECO:0000256" key="3">
    <source>
        <dbReference type="ARBA" id="ARBA00023125"/>
    </source>
</evidence>
<keyword evidence="3" id="KW-0238">DNA-binding</keyword>
<name>A0A7D6AAZ1_PSEPU</name>
<keyword evidence="4" id="KW-0804">Transcription</keyword>
<organism evidence="6 7">
    <name type="scientific">Pseudomonas putida</name>
    <name type="common">Arthrobacter siderocapsulatus</name>
    <dbReference type="NCBI Taxonomy" id="303"/>
    <lineage>
        <taxon>Bacteria</taxon>
        <taxon>Pseudomonadati</taxon>
        <taxon>Pseudomonadota</taxon>
        <taxon>Gammaproteobacteria</taxon>
        <taxon>Pseudomonadales</taxon>
        <taxon>Pseudomonadaceae</taxon>
        <taxon>Pseudomonas</taxon>
    </lineage>
</organism>
<dbReference type="Proteomes" id="UP000510934">
    <property type="component" value="Chromosome"/>
</dbReference>
<dbReference type="AlphaFoldDB" id="A0A7D6AAZ1"/>
<feature type="domain" description="HTH lysR-type" evidence="5">
    <location>
        <begin position="4"/>
        <end position="61"/>
    </location>
</feature>
<dbReference type="PROSITE" id="PS50931">
    <property type="entry name" value="HTH_LYSR"/>
    <property type="match status" value="1"/>
</dbReference>
<evidence type="ECO:0000256" key="2">
    <source>
        <dbReference type="ARBA" id="ARBA00023015"/>
    </source>
</evidence>
<dbReference type="SUPFAM" id="SSF46785">
    <property type="entry name" value="Winged helix' DNA-binding domain"/>
    <property type="match status" value="1"/>
</dbReference>
<dbReference type="Pfam" id="PF00126">
    <property type="entry name" value="HTH_1"/>
    <property type="match status" value="1"/>
</dbReference>
<evidence type="ECO:0000256" key="1">
    <source>
        <dbReference type="ARBA" id="ARBA00009437"/>
    </source>
</evidence>
<keyword evidence="2" id="KW-0805">Transcription regulation</keyword>
<accession>A0A7D6AAZ1</accession>
<evidence type="ECO:0000259" key="5">
    <source>
        <dbReference type="PROSITE" id="PS50931"/>
    </source>
</evidence>
<dbReference type="EMBL" id="CP059052">
    <property type="protein sequence ID" value="QLJ17203.1"/>
    <property type="molecule type" value="Genomic_DNA"/>
</dbReference>
<dbReference type="InterPro" id="IPR050389">
    <property type="entry name" value="LysR-type_TF"/>
</dbReference>